<gene>
    <name evidence="1" type="ORF">CURHAP_LOCUS415</name>
</gene>
<organism evidence="1 2">
    <name type="scientific">Prunus armeniaca</name>
    <name type="common">Apricot</name>
    <name type="synonym">Armeniaca vulgaris</name>
    <dbReference type="NCBI Taxonomy" id="36596"/>
    <lineage>
        <taxon>Eukaryota</taxon>
        <taxon>Viridiplantae</taxon>
        <taxon>Streptophyta</taxon>
        <taxon>Embryophyta</taxon>
        <taxon>Tracheophyta</taxon>
        <taxon>Spermatophyta</taxon>
        <taxon>Magnoliopsida</taxon>
        <taxon>eudicotyledons</taxon>
        <taxon>Gunneridae</taxon>
        <taxon>Pentapetalae</taxon>
        <taxon>rosids</taxon>
        <taxon>fabids</taxon>
        <taxon>Rosales</taxon>
        <taxon>Rosaceae</taxon>
        <taxon>Amygdaloideae</taxon>
        <taxon>Amygdaleae</taxon>
        <taxon>Prunus</taxon>
    </lineage>
</organism>
<dbReference type="Proteomes" id="UP000507222">
    <property type="component" value="Unassembled WGS sequence"/>
</dbReference>
<dbReference type="AlphaFoldDB" id="A0A6J5TCP6"/>
<name>A0A6J5TCP6_PRUAR</name>
<sequence>MPCAILDHAGKEAFGALQFRLVQTKKCFGALGSGGAVGALQFQLVQAKECFGALGSFGSCRQMSVFVPCAVLARASEGAFWCLVQLWLMQAEEHFGALCSFSSCRRRSVCTRVTQSPSS</sequence>
<accession>A0A6J5TCP6</accession>
<dbReference type="EMBL" id="CAEKDK010000001">
    <property type="protein sequence ID" value="CAB4261640.1"/>
    <property type="molecule type" value="Genomic_DNA"/>
</dbReference>
<proteinExistence type="predicted"/>
<evidence type="ECO:0000313" key="2">
    <source>
        <dbReference type="Proteomes" id="UP000507222"/>
    </source>
</evidence>
<evidence type="ECO:0000313" key="1">
    <source>
        <dbReference type="EMBL" id="CAB4261640.1"/>
    </source>
</evidence>
<protein>
    <submittedName>
        <fullName evidence="1">Uncharacterized protein</fullName>
    </submittedName>
</protein>
<reference evidence="1 2" key="1">
    <citation type="submission" date="2020-05" db="EMBL/GenBank/DDBJ databases">
        <authorList>
            <person name="Campoy J."/>
            <person name="Schneeberger K."/>
            <person name="Spophaly S."/>
        </authorList>
    </citation>
    <scope>NUCLEOTIDE SEQUENCE [LARGE SCALE GENOMIC DNA]</scope>
    <source>
        <strain evidence="1">PruArmRojPasFocal</strain>
    </source>
</reference>